<feature type="region of interest" description="Disordered" evidence="1">
    <location>
        <begin position="1"/>
        <end position="46"/>
    </location>
</feature>
<reference evidence="2 3" key="1">
    <citation type="submission" date="2024-11" db="EMBL/GenBank/DDBJ databases">
        <title>Adaptive evolution of stress response genes in parasites aligns with host niche diversity.</title>
        <authorList>
            <person name="Hahn C."/>
            <person name="Resl P."/>
        </authorList>
    </citation>
    <scope>NUCLEOTIDE SEQUENCE [LARGE SCALE GENOMIC DNA]</scope>
    <source>
        <strain evidence="2">EGGRZ-B1_66</strain>
        <tissue evidence="2">Body</tissue>
    </source>
</reference>
<accession>A0ABD2PL04</accession>
<proteinExistence type="predicted"/>
<sequence>MKRMPPPPPPPLPGLGPASFPGLEPSNRRQKVVPAPPPLPPGYPKTTQEFLEKIKKFPKVQHDHLDPQACFDIAAALVSSNSRGAKLFAKRKARVSKFEMESQGQAEDTETESPAQMYYPTQQLTSKLATHSDIEPREMLVASPPISRFTSNATTVEFNSANSSSYSPALVEPSSTSWKPVKFRIPGEKI</sequence>
<organism evidence="2 3">
    <name type="scientific">Cichlidogyrus casuarinus</name>
    <dbReference type="NCBI Taxonomy" id="1844966"/>
    <lineage>
        <taxon>Eukaryota</taxon>
        <taxon>Metazoa</taxon>
        <taxon>Spiralia</taxon>
        <taxon>Lophotrochozoa</taxon>
        <taxon>Platyhelminthes</taxon>
        <taxon>Monogenea</taxon>
        <taxon>Monopisthocotylea</taxon>
        <taxon>Dactylogyridea</taxon>
        <taxon>Ancyrocephalidae</taxon>
        <taxon>Cichlidogyrus</taxon>
    </lineage>
</organism>
<evidence type="ECO:0000313" key="3">
    <source>
        <dbReference type="Proteomes" id="UP001626550"/>
    </source>
</evidence>
<feature type="region of interest" description="Disordered" evidence="1">
    <location>
        <begin position="97"/>
        <end position="117"/>
    </location>
</feature>
<evidence type="ECO:0000256" key="1">
    <source>
        <dbReference type="SAM" id="MobiDB-lite"/>
    </source>
</evidence>
<dbReference type="EMBL" id="JBJKFK010005778">
    <property type="protein sequence ID" value="KAL3308145.1"/>
    <property type="molecule type" value="Genomic_DNA"/>
</dbReference>
<dbReference type="Proteomes" id="UP001626550">
    <property type="component" value="Unassembled WGS sequence"/>
</dbReference>
<name>A0ABD2PL04_9PLAT</name>
<gene>
    <name evidence="2" type="ORF">Ciccas_013328</name>
</gene>
<feature type="compositionally biased region" description="Pro residues" evidence="1">
    <location>
        <begin position="34"/>
        <end position="43"/>
    </location>
</feature>
<evidence type="ECO:0000313" key="2">
    <source>
        <dbReference type="EMBL" id="KAL3308145.1"/>
    </source>
</evidence>
<feature type="compositionally biased region" description="Pro residues" evidence="1">
    <location>
        <begin position="1"/>
        <end position="14"/>
    </location>
</feature>
<dbReference type="AlphaFoldDB" id="A0ABD2PL04"/>
<protein>
    <submittedName>
        <fullName evidence="2">Uncharacterized protein</fullName>
    </submittedName>
</protein>
<keyword evidence="3" id="KW-1185">Reference proteome</keyword>
<comment type="caution">
    <text evidence="2">The sequence shown here is derived from an EMBL/GenBank/DDBJ whole genome shotgun (WGS) entry which is preliminary data.</text>
</comment>